<evidence type="ECO:0000313" key="6">
    <source>
        <dbReference type="EMBL" id="RFU31056.1"/>
    </source>
</evidence>
<gene>
    <name evidence="6" type="ORF">B7463_g5272</name>
</gene>
<keyword evidence="2 5" id="KW-0812">Transmembrane</keyword>
<feature type="non-terminal residue" evidence="6">
    <location>
        <position position="1"/>
    </location>
</feature>
<evidence type="ECO:0000256" key="3">
    <source>
        <dbReference type="ARBA" id="ARBA00022989"/>
    </source>
</evidence>
<dbReference type="Pfam" id="PF05978">
    <property type="entry name" value="UNC-93"/>
    <property type="match status" value="1"/>
</dbReference>
<dbReference type="InterPro" id="IPR010291">
    <property type="entry name" value="Ion_channel_UNC-93"/>
</dbReference>
<comment type="caution">
    <text evidence="6">The sequence shown here is derived from an EMBL/GenBank/DDBJ whole genome shotgun (WGS) entry which is preliminary data.</text>
</comment>
<sequence length="472" mass="51446">MESPSVGDDHQVMAPTNLPFLRRNNPFIQNLLVSACLFFNPGLYLAITLLGAGGGRPSSVVMADTSNGVLYGVFAFSAMLASTLLNTVGPRPTMLFAITGYPMYTGSLWYFDAHGELWFPVFAGAYLGLSAGCLWTTAAFVGNTYPEEKDKGTWRAIQWSSNIGGATVGGCVALGINWNATTLGVPDSVYIIFIVLQCASLGFAMLLLPPKDLVRPDGTHIADFEKVSIKKSLSYTTKLFTDWRILLMLPTFFAPEMFFPLQSSINAYAFSLRTRSLNAVLGSFIQIPTSVAMGYILDNEKFGRRKTRAFIGIAIDAIWITGAYIAQTVWLASWKFDRSVEGPSIDVSDAAYPGAIIIYLFYATQYGIFQNLVIWLFGTLTNDPPRQSAMGGLFVGLLSAGTAVSFGTDATAQPYENENAAYFALSTLYTVIVPVHVRKELHEKVLFDGNINLPGDIESKGTKKDLGTIIKE</sequence>
<dbReference type="GO" id="GO:0016020">
    <property type="term" value="C:membrane"/>
    <property type="evidence" value="ECO:0007669"/>
    <property type="project" value="UniProtKB-SubCell"/>
</dbReference>
<keyword evidence="4 5" id="KW-0472">Membrane</keyword>
<feature type="transmembrane region" description="Helical" evidence="5">
    <location>
        <begin position="188"/>
        <end position="208"/>
    </location>
</feature>
<name>A0A3E2HCC4_SCYLI</name>
<dbReference type="PANTHER" id="PTHR23294">
    <property type="entry name" value="ET TRANSLATION PRODUCT-RELATED"/>
    <property type="match status" value="1"/>
</dbReference>
<feature type="transmembrane region" description="Helical" evidence="5">
    <location>
        <begin position="157"/>
        <end position="176"/>
    </location>
</feature>
<feature type="transmembrane region" description="Helical" evidence="5">
    <location>
        <begin position="93"/>
        <end position="111"/>
    </location>
</feature>
<evidence type="ECO:0000256" key="2">
    <source>
        <dbReference type="ARBA" id="ARBA00022692"/>
    </source>
</evidence>
<dbReference type="PANTHER" id="PTHR23294:SF59">
    <property type="entry name" value="UNC93-LIKE PROTEIN C922.05C"/>
    <property type="match status" value="1"/>
</dbReference>
<dbReference type="SUPFAM" id="SSF103473">
    <property type="entry name" value="MFS general substrate transporter"/>
    <property type="match status" value="1"/>
</dbReference>
<feature type="transmembrane region" description="Helical" evidence="5">
    <location>
        <begin position="350"/>
        <end position="377"/>
    </location>
</feature>
<accession>A0A3E2HCC4</accession>
<feature type="transmembrane region" description="Helical" evidence="5">
    <location>
        <begin position="420"/>
        <end position="437"/>
    </location>
</feature>
<evidence type="ECO:0008006" key="8">
    <source>
        <dbReference type="Google" id="ProtNLM"/>
    </source>
</evidence>
<dbReference type="EMBL" id="NCSJ02000085">
    <property type="protein sequence ID" value="RFU31056.1"/>
    <property type="molecule type" value="Genomic_DNA"/>
</dbReference>
<evidence type="ECO:0000313" key="7">
    <source>
        <dbReference type="Proteomes" id="UP000258309"/>
    </source>
</evidence>
<feature type="transmembrane region" description="Helical" evidence="5">
    <location>
        <begin position="31"/>
        <end position="53"/>
    </location>
</feature>
<dbReference type="AlphaFoldDB" id="A0A3E2HCC4"/>
<comment type="subcellular location">
    <subcellularLocation>
        <location evidence="1">Membrane</location>
        <topology evidence="1">Multi-pass membrane protein</topology>
    </subcellularLocation>
</comment>
<feature type="non-terminal residue" evidence="6">
    <location>
        <position position="472"/>
    </location>
</feature>
<evidence type="ECO:0000256" key="4">
    <source>
        <dbReference type="ARBA" id="ARBA00023136"/>
    </source>
</evidence>
<organism evidence="6 7">
    <name type="scientific">Scytalidium lignicola</name>
    <name type="common">Hyphomycete</name>
    <dbReference type="NCBI Taxonomy" id="5539"/>
    <lineage>
        <taxon>Eukaryota</taxon>
        <taxon>Fungi</taxon>
        <taxon>Dikarya</taxon>
        <taxon>Ascomycota</taxon>
        <taxon>Pezizomycotina</taxon>
        <taxon>Leotiomycetes</taxon>
        <taxon>Leotiomycetes incertae sedis</taxon>
        <taxon>Scytalidium</taxon>
    </lineage>
</organism>
<dbReference type="InterPro" id="IPR051617">
    <property type="entry name" value="UNC-93-like_regulator"/>
</dbReference>
<reference evidence="6 7" key="1">
    <citation type="submission" date="2018-05" db="EMBL/GenBank/DDBJ databases">
        <title>Draft genome sequence of Scytalidium lignicola DSM 105466, a ubiquitous saprotrophic fungus.</title>
        <authorList>
            <person name="Buettner E."/>
            <person name="Gebauer A.M."/>
            <person name="Hofrichter M."/>
            <person name="Liers C."/>
            <person name="Kellner H."/>
        </authorList>
    </citation>
    <scope>NUCLEOTIDE SEQUENCE [LARGE SCALE GENOMIC DNA]</scope>
    <source>
        <strain evidence="6 7">DSM 105466</strain>
    </source>
</reference>
<feature type="transmembrane region" description="Helical" evidence="5">
    <location>
        <begin position="239"/>
        <end position="259"/>
    </location>
</feature>
<feature type="transmembrane region" description="Helical" evidence="5">
    <location>
        <begin position="117"/>
        <end position="145"/>
    </location>
</feature>
<dbReference type="OMA" id="WLASWKF"/>
<keyword evidence="3 5" id="KW-1133">Transmembrane helix</keyword>
<feature type="transmembrane region" description="Helical" evidence="5">
    <location>
        <begin position="389"/>
        <end position="408"/>
    </location>
</feature>
<dbReference type="Gene3D" id="1.20.1250.20">
    <property type="entry name" value="MFS general substrate transporter like domains"/>
    <property type="match status" value="1"/>
</dbReference>
<feature type="transmembrane region" description="Helical" evidence="5">
    <location>
        <begin position="68"/>
        <end position="86"/>
    </location>
</feature>
<keyword evidence="7" id="KW-1185">Reference proteome</keyword>
<feature type="transmembrane region" description="Helical" evidence="5">
    <location>
        <begin position="309"/>
        <end position="330"/>
    </location>
</feature>
<feature type="transmembrane region" description="Helical" evidence="5">
    <location>
        <begin position="279"/>
        <end position="297"/>
    </location>
</feature>
<protein>
    <recommendedName>
        <fullName evidence="8">Major facilitator superfamily (MFS) profile domain-containing protein</fullName>
    </recommendedName>
</protein>
<evidence type="ECO:0000256" key="1">
    <source>
        <dbReference type="ARBA" id="ARBA00004141"/>
    </source>
</evidence>
<dbReference type="OrthoDB" id="196103at2759"/>
<proteinExistence type="predicted"/>
<evidence type="ECO:0000256" key="5">
    <source>
        <dbReference type="SAM" id="Phobius"/>
    </source>
</evidence>
<dbReference type="InterPro" id="IPR036259">
    <property type="entry name" value="MFS_trans_sf"/>
</dbReference>
<dbReference type="Proteomes" id="UP000258309">
    <property type="component" value="Unassembled WGS sequence"/>
</dbReference>